<dbReference type="InterPro" id="IPR007197">
    <property type="entry name" value="rSAM"/>
</dbReference>
<dbReference type="SFLD" id="SFLDF00348">
    <property type="entry name" value="FeFe_hydrogenase_maturase_(Hyd"/>
    <property type="match status" value="1"/>
</dbReference>
<evidence type="ECO:0000256" key="2">
    <source>
        <dbReference type="ARBA" id="ARBA00022723"/>
    </source>
</evidence>
<dbReference type="SFLD" id="SFLDG01060">
    <property type="entry name" value="BATS_domain_containing"/>
    <property type="match status" value="1"/>
</dbReference>
<organism evidence="8 9">
    <name type="scientific">Candidatus Cryptobacteroides excrementavium</name>
    <dbReference type="NCBI Taxonomy" id="2840759"/>
    <lineage>
        <taxon>Bacteria</taxon>
        <taxon>Pseudomonadati</taxon>
        <taxon>Bacteroidota</taxon>
        <taxon>Bacteroidia</taxon>
        <taxon>Bacteroidales</taxon>
        <taxon>Candidatus Cryptobacteroides</taxon>
    </lineage>
</organism>
<gene>
    <name evidence="8" type="primary">hydE</name>
    <name evidence="8" type="ORF">IAB78_04820</name>
</gene>
<dbReference type="Gene3D" id="3.20.20.70">
    <property type="entry name" value="Aldolase class I"/>
    <property type="match status" value="1"/>
</dbReference>
<dbReference type="SUPFAM" id="SSF102114">
    <property type="entry name" value="Radical SAM enzymes"/>
    <property type="match status" value="1"/>
</dbReference>
<evidence type="ECO:0000256" key="4">
    <source>
        <dbReference type="ARBA" id="ARBA00023014"/>
    </source>
</evidence>
<feature type="binding site" evidence="5">
    <location>
        <position position="69"/>
    </location>
    <ligand>
        <name>[4Fe-4S] cluster</name>
        <dbReference type="ChEBI" id="CHEBI:49883"/>
        <note>4Fe-4S-S-AdoMet</note>
    </ligand>
</feature>
<keyword evidence="1 5" id="KW-0949">S-adenosyl-L-methionine</keyword>
<evidence type="ECO:0000256" key="6">
    <source>
        <dbReference type="PIRSR" id="PIRSR004762-2"/>
    </source>
</evidence>
<dbReference type="InterPro" id="IPR013785">
    <property type="entry name" value="Aldolase_TIM"/>
</dbReference>
<evidence type="ECO:0000259" key="7">
    <source>
        <dbReference type="PROSITE" id="PS51918"/>
    </source>
</evidence>
<dbReference type="PIRSF" id="PIRSF004762">
    <property type="entry name" value="CHP00423"/>
    <property type="match status" value="1"/>
</dbReference>
<dbReference type="GO" id="GO:0051539">
    <property type="term" value="F:4 iron, 4 sulfur cluster binding"/>
    <property type="evidence" value="ECO:0007669"/>
    <property type="project" value="UniProtKB-KW"/>
</dbReference>
<reference evidence="8" key="2">
    <citation type="journal article" date="2021" name="PeerJ">
        <title>Extensive microbial diversity within the chicken gut microbiome revealed by metagenomics and culture.</title>
        <authorList>
            <person name="Gilroy R."/>
            <person name="Ravi A."/>
            <person name="Getino M."/>
            <person name="Pursley I."/>
            <person name="Horton D.L."/>
            <person name="Alikhan N.F."/>
            <person name="Baker D."/>
            <person name="Gharbi K."/>
            <person name="Hall N."/>
            <person name="Watson M."/>
            <person name="Adriaenssens E.M."/>
            <person name="Foster-Nyarko E."/>
            <person name="Jarju S."/>
            <person name="Secka A."/>
            <person name="Antonio M."/>
            <person name="Oren A."/>
            <person name="Chaudhuri R.R."/>
            <person name="La Ragione R."/>
            <person name="Hildebrand F."/>
            <person name="Pallen M.J."/>
        </authorList>
    </citation>
    <scope>NUCLEOTIDE SEQUENCE</scope>
    <source>
        <strain evidence="8">B2-16538</strain>
    </source>
</reference>
<evidence type="ECO:0000256" key="1">
    <source>
        <dbReference type="ARBA" id="ARBA00022691"/>
    </source>
</evidence>
<dbReference type="EMBL" id="JADILX010000079">
    <property type="protein sequence ID" value="MBO8485727.1"/>
    <property type="molecule type" value="Genomic_DNA"/>
</dbReference>
<dbReference type="NCBIfam" id="TIGR03956">
    <property type="entry name" value="rSAM_HydE"/>
    <property type="match status" value="1"/>
</dbReference>
<evidence type="ECO:0000256" key="3">
    <source>
        <dbReference type="ARBA" id="ARBA00023004"/>
    </source>
</evidence>
<feature type="binding site" evidence="5">
    <location>
        <position position="66"/>
    </location>
    <ligand>
        <name>[4Fe-4S] cluster</name>
        <dbReference type="ChEBI" id="CHEBI:49883"/>
        <note>4Fe-4S-S-AdoMet</note>
    </ligand>
</feature>
<dbReference type="PROSITE" id="PS51918">
    <property type="entry name" value="RADICAL_SAM"/>
    <property type="match status" value="1"/>
</dbReference>
<sequence length="363" mass="40792">MYRLIDRLYSDRRLEPDGYRALLVCDDHKVAGRLHEAAREETLKRFGTGIYIRGLIEFSSICRNDCLYCGIRRSNRKAERYCLSKEDILECCRQGYRLGFRTFVLQGGELPDTSDMLIEDICSAITSEFPDCALTLSLGERRDETYVRLFKAGATRYLLRHETRNPVHYSLLHPKEMSLEHRLHCLDVLKRTGYQTGTGIMVGSPFQTYDNIVEDILYIGDLKPEMIGLGPFIPHRDTPFRNYRTGLVDSLPADIVGLTARLISIFRLMLPDALIPATTALATIAPGDKNGTTPGGRETGIMAGANVVMPNLSPSRVRQGYSLYDGKASSGAEAAEGIGELEKRLEKIGRHIEISRGDFLHRE</sequence>
<feature type="binding site" evidence="5">
    <location>
        <position position="62"/>
    </location>
    <ligand>
        <name>[4Fe-4S] cluster</name>
        <dbReference type="ChEBI" id="CHEBI:49883"/>
        <note>4Fe-4S-S-AdoMet</note>
    </ligand>
</feature>
<evidence type="ECO:0000256" key="5">
    <source>
        <dbReference type="PIRSR" id="PIRSR004762-1"/>
    </source>
</evidence>
<comment type="cofactor">
    <cofactor evidence="5">
        <name>[4Fe-4S] cluster</name>
        <dbReference type="ChEBI" id="CHEBI:49883"/>
    </cofactor>
    <text evidence="5">Binds 1 [4Fe-4S] cluster. The cluster is coordinated with 3 cysteines and an exchangeable S-adenosyl-L-methionine.</text>
</comment>
<keyword evidence="5" id="KW-0004">4Fe-4S</keyword>
<dbReference type="SFLD" id="SFLDG01280">
    <property type="entry name" value="HydE/PylB-like"/>
    <property type="match status" value="1"/>
</dbReference>
<proteinExistence type="predicted"/>
<dbReference type="Pfam" id="PF04055">
    <property type="entry name" value="Radical_SAM"/>
    <property type="match status" value="1"/>
</dbReference>
<keyword evidence="3 5" id="KW-0408">Iron</keyword>
<dbReference type="InterPro" id="IPR058240">
    <property type="entry name" value="rSAM_sf"/>
</dbReference>
<keyword evidence="2" id="KW-0479">Metal-binding</keyword>
<evidence type="ECO:0000313" key="9">
    <source>
        <dbReference type="Proteomes" id="UP000823750"/>
    </source>
</evidence>
<dbReference type="GO" id="GO:0016740">
    <property type="term" value="F:transferase activity"/>
    <property type="evidence" value="ECO:0007669"/>
    <property type="project" value="TreeGrafter"/>
</dbReference>
<dbReference type="PANTHER" id="PTHR43726">
    <property type="entry name" value="3-METHYLORNITHINE SYNTHASE"/>
    <property type="match status" value="1"/>
</dbReference>
<feature type="domain" description="Radical SAM core" evidence="7">
    <location>
        <begin position="48"/>
        <end position="272"/>
    </location>
</feature>
<dbReference type="CDD" id="cd01335">
    <property type="entry name" value="Radical_SAM"/>
    <property type="match status" value="1"/>
</dbReference>
<dbReference type="Proteomes" id="UP000823750">
    <property type="component" value="Unassembled WGS sequence"/>
</dbReference>
<name>A0A9D9J4H6_9BACT</name>
<dbReference type="AlphaFoldDB" id="A0A9D9J4H6"/>
<protein>
    <submittedName>
        <fullName evidence="8">[FeFe] hydrogenase H-cluster radical SAM maturase HydE</fullName>
    </submittedName>
</protein>
<feature type="binding site" evidence="6">
    <location>
        <position position="182"/>
    </location>
    <ligand>
        <name>S-adenosyl-L-methionine</name>
        <dbReference type="ChEBI" id="CHEBI:59789"/>
    </ligand>
</feature>
<dbReference type="SFLD" id="SFLDS00029">
    <property type="entry name" value="Radical_SAM"/>
    <property type="match status" value="1"/>
</dbReference>
<comment type="caution">
    <text evidence="8">The sequence shown here is derived from an EMBL/GenBank/DDBJ whole genome shotgun (WGS) entry which is preliminary data.</text>
</comment>
<dbReference type="GO" id="GO:0046872">
    <property type="term" value="F:metal ion binding"/>
    <property type="evidence" value="ECO:0007669"/>
    <property type="project" value="UniProtKB-KW"/>
</dbReference>
<feature type="binding site" evidence="6">
    <location>
        <position position="162"/>
    </location>
    <ligand>
        <name>S-adenosyl-L-methionine</name>
        <dbReference type="ChEBI" id="CHEBI:59789"/>
    </ligand>
</feature>
<dbReference type="InterPro" id="IPR034422">
    <property type="entry name" value="HydE/PylB-like"/>
</dbReference>
<feature type="binding site" evidence="6">
    <location>
        <position position="137"/>
    </location>
    <ligand>
        <name>(3R)-3-methyl-D-ornithine</name>
        <dbReference type="ChEBI" id="CHEBI:64642"/>
    </ligand>
</feature>
<dbReference type="SMART" id="SM00729">
    <property type="entry name" value="Elp3"/>
    <property type="match status" value="1"/>
</dbReference>
<accession>A0A9D9J4H6</accession>
<evidence type="ECO:0000313" key="8">
    <source>
        <dbReference type="EMBL" id="MBO8485727.1"/>
    </source>
</evidence>
<keyword evidence="4 5" id="KW-0411">Iron-sulfur</keyword>
<dbReference type="InterPro" id="IPR006638">
    <property type="entry name" value="Elp3/MiaA/NifB-like_rSAM"/>
</dbReference>
<dbReference type="PANTHER" id="PTHR43726:SF1">
    <property type="entry name" value="BIOTIN SYNTHASE"/>
    <property type="match status" value="1"/>
</dbReference>
<reference evidence="8" key="1">
    <citation type="submission" date="2020-10" db="EMBL/GenBank/DDBJ databases">
        <authorList>
            <person name="Gilroy R."/>
        </authorList>
    </citation>
    <scope>NUCLEOTIDE SEQUENCE</scope>
    <source>
        <strain evidence="8">B2-16538</strain>
    </source>
</reference>
<dbReference type="InterPro" id="IPR024021">
    <property type="entry name" value="FeFe-hyd_HydE_rSAM"/>
</dbReference>